<keyword evidence="2" id="KW-1185">Reference proteome</keyword>
<dbReference type="RefSeq" id="WP_116854851.1">
    <property type="nucleotide sequence ID" value="NZ_QTJV01000006.1"/>
</dbReference>
<gene>
    <name evidence="1" type="ORF">DXN04_18460</name>
</gene>
<reference evidence="1 2" key="1">
    <citation type="submission" date="2018-08" db="EMBL/GenBank/DDBJ databases">
        <title>Chitinophaga sp. K20C18050901, a novel bacterium isolated from forest soil.</title>
        <authorList>
            <person name="Wang C."/>
        </authorList>
    </citation>
    <scope>NUCLEOTIDE SEQUENCE [LARGE SCALE GENOMIC DNA]</scope>
    <source>
        <strain evidence="1 2">K20C18050901</strain>
    </source>
</reference>
<evidence type="ECO:0000313" key="1">
    <source>
        <dbReference type="EMBL" id="RFM33933.1"/>
    </source>
</evidence>
<sequence>MRKAIIILLSLFLSAVIIVTFLVKTAPLANKVLNGFDRTILPASFLTPLGNMPASDSIQLVSGATPTQLFFSTTDPTLILSTDYHFKHPRQIRLPLSQGLIDSLQTYFYTTIDSPYVHIYAYNLPAIITLPLSGGTPQVFRLAPGGFSKAYAIAPDQFILRKLDRKIFDQQFLKVNTTTHTITVEKNLSTLHQDGGMSTDGTLIYDSANKKLIYTYFYLNQFFSFDTSLQKLHDGHTIDTSSHSRFQLSDATARNEHVFTSQGPDQMVNNTSFVHKGKLFIHSLLKGDHEAEGKFSTNTAIDKYDVNTHQYLGSFYLPLRPEKVLRIQIFNDKMVIQCRDYIYSYAINTRDSVLN</sequence>
<dbReference type="EMBL" id="QTJV01000006">
    <property type="protein sequence ID" value="RFM33933.1"/>
    <property type="molecule type" value="Genomic_DNA"/>
</dbReference>
<accession>A0A3E1P166</accession>
<evidence type="ECO:0000313" key="2">
    <source>
        <dbReference type="Proteomes" id="UP000261174"/>
    </source>
</evidence>
<protein>
    <submittedName>
        <fullName evidence="1">Uncharacterized protein</fullName>
    </submittedName>
</protein>
<name>A0A3E1P166_9BACT</name>
<dbReference type="AlphaFoldDB" id="A0A3E1P166"/>
<organism evidence="1 2">
    <name type="scientific">Chitinophaga silvisoli</name>
    <dbReference type="NCBI Taxonomy" id="2291814"/>
    <lineage>
        <taxon>Bacteria</taxon>
        <taxon>Pseudomonadati</taxon>
        <taxon>Bacteroidota</taxon>
        <taxon>Chitinophagia</taxon>
        <taxon>Chitinophagales</taxon>
        <taxon>Chitinophagaceae</taxon>
        <taxon>Chitinophaga</taxon>
    </lineage>
</organism>
<proteinExistence type="predicted"/>
<comment type="caution">
    <text evidence="1">The sequence shown here is derived from an EMBL/GenBank/DDBJ whole genome shotgun (WGS) entry which is preliminary data.</text>
</comment>
<dbReference type="Proteomes" id="UP000261174">
    <property type="component" value="Unassembled WGS sequence"/>
</dbReference>
<dbReference type="OrthoDB" id="673785at2"/>